<dbReference type="PANTHER" id="PTHR12618">
    <property type="entry name" value="PHD AND RING FINGER DOMAIN-CONTAINING PROTEIN 1"/>
    <property type="match status" value="1"/>
</dbReference>
<evidence type="ECO:0000256" key="4">
    <source>
        <dbReference type="PROSITE-ProRule" id="PRU00175"/>
    </source>
</evidence>
<comment type="caution">
    <text evidence="7">The sequence shown here is derived from an EMBL/GenBank/DDBJ whole genome shotgun (WGS) entry which is preliminary data.</text>
</comment>
<dbReference type="GO" id="GO:0008270">
    <property type="term" value="F:zinc ion binding"/>
    <property type="evidence" value="ECO:0007669"/>
    <property type="project" value="UniProtKB-KW"/>
</dbReference>
<feature type="domain" description="RING-type" evidence="6">
    <location>
        <begin position="87"/>
        <end position="133"/>
    </location>
</feature>
<dbReference type="PANTHER" id="PTHR12618:SF20">
    <property type="entry name" value="PHD AND RING FINGER DOMAIN-CONTAINING PROTEIN 1"/>
    <property type="match status" value="1"/>
</dbReference>
<evidence type="ECO:0000259" key="6">
    <source>
        <dbReference type="PROSITE" id="PS50089"/>
    </source>
</evidence>
<dbReference type="SUPFAM" id="SSF57850">
    <property type="entry name" value="RING/U-box"/>
    <property type="match status" value="1"/>
</dbReference>
<dbReference type="SMART" id="SM00249">
    <property type="entry name" value="PHD"/>
    <property type="match status" value="1"/>
</dbReference>
<dbReference type="SUPFAM" id="SSF57903">
    <property type="entry name" value="FYVE/PHD zinc finger"/>
    <property type="match status" value="1"/>
</dbReference>
<organism evidence="7 8">
    <name type="scientific">Caerostris darwini</name>
    <dbReference type="NCBI Taxonomy" id="1538125"/>
    <lineage>
        <taxon>Eukaryota</taxon>
        <taxon>Metazoa</taxon>
        <taxon>Ecdysozoa</taxon>
        <taxon>Arthropoda</taxon>
        <taxon>Chelicerata</taxon>
        <taxon>Arachnida</taxon>
        <taxon>Araneae</taxon>
        <taxon>Araneomorphae</taxon>
        <taxon>Entelegynae</taxon>
        <taxon>Araneoidea</taxon>
        <taxon>Araneidae</taxon>
        <taxon>Caerostris</taxon>
    </lineage>
</organism>
<dbReference type="InterPro" id="IPR013083">
    <property type="entry name" value="Znf_RING/FYVE/PHD"/>
</dbReference>
<keyword evidence="8" id="KW-1185">Reference proteome</keyword>
<feature type="domain" description="RING-type" evidence="6">
    <location>
        <begin position="13"/>
        <end position="54"/>
    </location>
</feature>
<keyword evidence="3" id="KW-0862">Zinc</keyword>
<evidence type="ECO:0000259" key="5">
    <source>
        <dbReference type="PROSITE" id="PS50016"/>
    </source>
</evidence>
<reference evidence="7 8" key="1">
    <citation type="submission" date="2021-06" db="EMBL/GenBank/DDBJ databases">
        <title>Caerostris darwini draft genome.</title>
        <authorList>
            <person name="Kono N."/>
            <person name="Arakawa K."/>
        </authorList>
    </citation>
    <scope>NUCLEOTIDE SEQUENCE [LARGE SCALE GENOMIC DNA]</scope>
</reference>
<name>A0AAV4SWJ2_9ARAC</name>
<dbReference type="PROSITE" id="PS00518">
    <property type="entry name" value="ZF_RING_1"/>
    <property type="match status" value="1"/>
</dbReference>
<sequence>MTSVSVNESLKKCPVCLDFFTSETTAKTNACDHEFCVNCIKKWSEHENCCPIDRKKFQKIFTISGSIKIKPKKRKRKNALYDVSVFCEVCKNSRSKRNVVILCDSCDLGYHCECLNPPLKSIPSGQWFCPVCREVTEKLKIKKKIAKGEKKQTKTDSTSLTISHKAANSVCAVEQINKKVINIGNSTKNMKANSTLKITNIEEMIDNSLLCIKNLCNKQNTSSTIHTSDIDNAENEEISSDSCHSTEGPDNEGKISFLKRIHTLQSDTENACVEDFFSIEEEVVLPTYSIAQSLKEIEKYSLHSTKNFCNGENDYLYSKKNILQQDNVKNVSACEVGLTLDNLSKCLAHSYNKSVIKESVIGETNNISMNRNELFLRNSKKVKLSEENNVSCHFEKTVNLEEALSFEPEFEKLDSIFSSKKNSCINVAVNNENENLQNVFDMQSTNMPKLPDVHDAQQKESLLPSKGTDQNNIDCNKNLVNNFRIQEVHSAIKAKMNLPAELKKIEKEKWKAWSPKKKYKSSLSNLLNLGASSSQEHILTKRKNVCDLQNYQMHTIQNSHENDSEIKNILYNNLNPFSQLNNYSEPKKRFKAFEYNIIKSEGQAICYKPKDILCNTFCPSYLEHLEVREDGSLFLNWTKSDS</sequence>
<dbReference type="PROSITE" id="PS01359">
    <property type="entry name" value="ZF_PHD_1"/>
    <property type="match status" value="1"/>
</dbReference>
<gene>
    <name evidence="7" type="primary">PHRF1</name>
    <name evidence="7" type="ORF">CDAR_468652</name>
</gene>
<proteinExistence type="predicted"/>
<keyword evidence="1" id="KW-0479">Metal-binding</keyword>
<dbReference type="InterPro" id="IPR001965">
    <property type="entry name" value="Znf_PHD"/>
</dbReference>
<dbReference type="InterPro" id="IPR019786">
    <property type="entry name" value="Zinc_finger_PHD-type_CS"/>
</dbReference>
<evidence type="ECO:0000256" key="3">
    <source>
        <dbReference type="ARBA" id="ARBA00022833"/>
    </source>
</evidence>
<dbReference type="InterPro" id="IPR011011">
    <property type="entry name" value="Znf_FYVE_PHD"/>
</dbReference>
<dbReference type="InterPro" id="IPR017907">
    <property type="entry name" value="Znf_RING_CS"/>
</dbReference>
<evidence type="ECO:0000313" key="8">
    <source>
        <dbReference type="Proteomes" id="UP001054837"/>
    </source>
</evidence>
<dbReference type="AlphaFoldDB" id="A0AAV4SWJ2"/>
<protein>
    <submittedName>
        <fullName evidence="7">PHD and RING finger domain-containing protein 1</fullName>
    </submittedName>
</protein>
<dbReference type="Gene3D" id="3.30.40.10">
    <property type="entry name" value="Zinc/RING finger domain, C3HC4 (zinc finger)"/>
    <property type="match status" value="2"/>
</dbReference>
<dbReference type="SMART" id="SM00184">
    <property type="entry name" value="RING"/>
    <property type="match status" value="2"/>
</dbReference>
<evidence type="ECO:0000256" key="2">
    <source>
        <dbReference type="ARBA" id="ARBA00022771"/>
    </source>
</evidence>
<accession>A0AAV4SWJ2</accession>
<dbReference type="Pfam" id="PF13639">
    <property type="entry name" value="zf-RING_2"/>
    <property type="match status" value="1"/>
</dbReference>
<keyword evidence="2 4" id="KW-0863">Zinc-finger</keyword>
<dbReference type="Pfam" id="PF00628">
    <property type="entry name" value="PHD"/>
    <property type="match status" value="1"/>
</dbReference>
<dbReference type="InterPro" id="IPR047157">
    <property type="entry name" value="PHRF1/Atg35"/>
</dbReference>
<dbReference type="PROSITE" id="PS50089">
    <property type="entry name" value="ZF_RING_2"/>
    <property type="match status" value="2"/>
</dbReference>
<dbReference type="InterPro" id="IPR019787">
    <property type="entry name" value="Znf_PHD-finger"/>
</dbReference>
<evidence type="ECO:0000313" key="7">
    <source>
        <dbReference type="EMBL" id="GIY37506.1"/>
    </source>
</evidence>
<evidence type="ECO:0000256" key="1">
    <source>
        <dbReference type="ARBA" id="ARBA00022723"/>
    </source>
</evidence>
<feature type="domain" description="PHD-type" evidence="5">
    <location>
        <begin position="84"/>
        <end position="135"/>
    </location>
</feature>
<dbReference type="PROSITE" id="PS50016">
    <property type="entry name" value="ZF_PHD_2"/>
    <property type="match status" value="1"/>
</dbReference>
<dbReference type="EMBL" id="BPLQ01008452">
    <property type="protein sequence ID" value="GIY37506.1"/>
    <property type="molecule type" value="Genomic_DNA"/>
</dbReference>
<dbReference type="Proteomes" id="UP001054837">
    <property type="component" value="Unassembled WGS sequence"/>
</dbReference>
<dbReference type="InterPro" id="IPR001841">
    <property type="entry name" value="Znf_RING"/>
</dbReference>